<organism evidence="5 6">
    <name type="scientific">Paenibacillus agricola</name>
    <dbReference type="NCBI Taxonomy" id="2716264"/>
    <lineage>
        <taxon>Bacteria</taxon>
        <taxon>Bacillati</taxon>
        <taxon>Bacillota</taxon>
        <taxon>Bacilli</taxon>
        <taxon>Bacillales</taxon>
        <taxon>Paenibacillaceae</taxon>
        <taxon>Paenibacillus</taxon>
    </lineage>
</organism>
<protein>
    <submittedName>
        <fullName evidence="5">NAD(P)-dependent oxidoreductase</fullName>
    </submittedName>
</protein>
<comment type="similarity">
    <text evidence="1">Belongs to the NAD(P)-dependent epimerase/dehydratase family.</text>
</comment>
<sequence length="279" mass="30560">MKVVAVTGANGRLGSQVAGALLEKGYKVIAIDQHPMKLPKCTCLQVNLVNFGEVVSALAGADAVVHLAAIPAPRGFTNEVVFASNVLSTYHVLEAATLLGITKVVSASSESSYGYAWAEKPFHYPYFPVDESFPQLPEECYGLSKIVNEATAAMFHRKNGMQITSLRFSWIVTLDKYEQIEQNASDPGEQKSSLWSYIDIRDAASACLAALEKDHLGCNDLNITADDTLCEMDTQSLISTYYPDVAIRESLEGHQALVSNAKAKQVLGWHPQFSWRQQK</sequence>
<dbReference type="PANTHER" id="PTHR43103">
    <property type="entry name" value="NUCLEOSIDE-DIPHOSPHATE-SUGAR EPIMERASE"/>
    <property type="match status" value="1"/>
</dbReference>
<evidence type="ECO:0000313" key="6">
    <source>
        <dbReference type="Proteomes" id="UP001165962"/>
    </source>
</evidence>
<dbReference type="Gene3D" id="3.40.50.720">
    <property type="entry name" value="NAD(P)-binding Rossmann-like Domain"/>
    <property type="match status" value="1"/>
</dbReference>
<evidence type="ECO:0000256" key="2">
    <source>
        <dbReference type="ARBA" id="ARBA00023002"/>
    </source>
</evidence>
<evidence type="ECO:0000259" key="4">
    <source>
        <dbReference type="Pfam" id="PF01370"/>
    </source>
</evidence>
<name>A0ABX0JC05_9BACL</name>
<dbReference type="EMBL" id="JAAOIW010000015">
    <property type="protein sequence ID" value="NHN34042.1"/>
    <property type="molecule type" value="Genomic_DNA"/>
</dbReference>
<dbReference type="SUPFAM" id="SSF51735">
    <property type="entry name" value="NAD(P)-binding Rossmann-fold domains"/>
    <property type="match status" value="1"/>
</dbReference>
<dbReference type="Proteomes" id="UP001165962">
    <property type="component" value="Unassembled WGS sequence"/>
</dbReference>
<dbReference type="InterPro" id="IPR036291">
    <property type="entry name" value="NAD(P)-bd_dom_sf"/>
</dbReference>
<keyword evidence="3" id="KW-0520">NAD</keyword>
<evidence type="ECO:0000256" key="1">
    <source>
        <dbReference type="ARBA" id="ARBA00007637"/>
    </source>
</evidence>
<comment type="caution">
    <text evidence="5">The sequence shown here is derived from an EMBL/GenBank/DDBJ whole genome shotgun (WGS) entry which is preliminary data.</text>
</comment>
<dbReference type="InterPro" id="IPR001509">
    <property type="entry name" value="Epimerase_deHydtase"/>
</dbReference>
<keyword evidence="6" id="KW-1185">Reference proteome</keyword>
<dbReference type="RefSeq" id="WP_166154592.1">
    <property type="nucleotide sequence ID" value="NZ_JAAOIW010000015.1"/>
</dbReference>
<dbReference type="Pfam" id="PF01370">
    <property type="entry name" value="Epimerase"/>
    <property type="match status" value="1"/>
</dbReference>
<accession>A0ABX0JC05</accession>
<evidence type="ECO:0000313" key="5">
    <source>
        <dbReference type="EMBL" id="NHN34042.1"/>
    </source>
</evidence>
<reference evidence="5" key="1">
    <citation type="submission" date="2020-03" db="EMBL/GenBank/DDBJ databases">
        <title>Draft sequencing of Paenibacilllus sp. S3N08.</title>
        <authorList>
            <person name="Kim D.-U."/>
        </authorList>
    </citation>
    <scope>NUCLEOTIDE SEQUENCE</scope>
    <source>
        <strain evidence="5">S3N08</strain>
    </source>
</reference>
<evidence type="ECO:0000256" key="3">
    <source>
        <dbReference type="ARBA" id="ARBA00023027"/>
    </source>
</evidence>
<dbReference type="PANTHER" id="PTHR43103:SF5">
    <property type="entry name" value="4-EPIMERASE, PUTATIVE (AFU_ORTHOLOGUE AFUA_7G00360)-RELATED"/>
    <property type="match status" value="1"/>
</dbReference>
<feature type="domain" description="NAD-dependent epimerase/dehydratase" evidence="4">
    <location>
        <begin position="4"/>
        <end position="213"/>
    </location>
</feature>
<keyword evidence="2" id="KW-0560">Oxidoreductase</keyword>
<gene>
    <name evidence="5" type="ORF">G9U52_29915</name>
</gene>
<proteinExistence type="inferred from homology"/>